<dbReference type="SUPFAM" id="SSF81342">
    <property type="entry name" value="Transmembrane di-heme cytochromes"/>
    <property type="match status" value="1"/>
</dbReference>
<dbReference type="Proteomes" id="UP000515307">
    <property type="component" value="Chromosome"/>
</dbReference>
<feature type="transmembrane region" description="Helical" evidence="7">
    <location>
        <begin position="131"/>
        <end position="151"/>
    </location>
</feature>
<dbReference type="Pfam" id="PF00033">
    <property type="entry name" value="Cytochrome_B"/>
    <property type="match status" value="1"/>
</dbReference>
<dbReference type="GO" id="GO:0016491">
    <property type="term" value="F:oxidoreductase activity"/>
    <property type="evidence" value="ECO:0007669"/>
    <property type="project" value="InterPro"/>
</dbReference>
<keyword evidence="7" id="KW-1133">Transmembrane helix</keyword>
<evidence type="ECO:0000256" key="1">
    <source>
        <dbReference type="ARBA" id="ARBA00001971"/>
    </source>
</evidence>
<sequence length="456" mass="49226">MTPDQTSPSAGPAHRSRLHCAVDAIDERMGIKALAYPVPEHANNLGWSLGGITAVAFVILLVTGIYITQFYNPMPEDANQSVRDLVTGVWLGGFARALHYWAAQAMFVFALLHLLRVFFHASYKKPRAGNWVVGAAMFLLAFLAVFTGTVLKWDQEGYEALIHNLDVAELLGGAGIWFTSELTDRVPILLRLYSAHVVIIPGLVCVARAAGQAAQDLNPSRDPGARGGDARAVHHAPEAGGGLRPCPAGGAVRPRRAGAARRRPDTGRGDRGHPPAVDVLVVLSHGGVVRSRVDRVCHRGRVRTDPPRAAPRPQPEAAMARAQARPRRCCRAAARSCRHHRPGVDRQSEGTLMDTTAVRRARRWFWALTATAILAAGRLYYGLRSDPGPATGIFVLGSFLMLTASVVQAARILAALTAPSRLRLLPRRAIGGQLAAGSQNRRAARWLSRSHPSKEG</sequence>
<evidence type="ECO:0000256" key="6">
    <source>
        <dbReference type="SAM" id="MobiDB-lite"/>
    </source>
</evidence>
<dbReference type="AlphaFoldDB" id="A0A7G7BDV4"/>
<keyword evidence="7" id="KW-0812">Transmembrane</keyword>
<gene>
    <name evidence="9" type="ORF">F0344_01830</name>
</gene>
<dbReference type="EC" id="7.1.1.8" evidence="2"/>
<comment type="catalytic activity">
    <reaction evidence="4">
        <text>a quinol + 2 Fe(III)-[cytochrome c](out) = a quinone + 2 Fe(II)-[cytochrome c](out) + 2 H(+)(out)</text>
        <dbReference type="Rhea" id="RHEA:11484"/>
        <dbReference type="Rhea" id="RHEA-COMP:10350"/>
        <dbReference type="Rhea" id="RHEA-COMP:14399"/>
        <dbReference type="ChEBI" id="CHEBI:15378"/>
        <dbReference type="ChEBI" id="CHEBI:24646"/>
        <dbReference type="ChEBI" id="CHEBI:29033"/>
        <dbReference type="ChEBI" id="CHEBI:29034"/>
        <dbReference type="ChEBI" id="CHEBI:132124"/>
        <dbReference type="EC" id="7.1.1.8"/>
    </reaction>
</comment>
<dbReference type="GO" id="GO:0022904">
    <property type="term" value="P:respiratory electron transport chain"/>
    <property type="evidence" value="ECO:0007669"/>
    <property type="project" value="InterPro"/>
</dbReference>
<protein>
    <recommendedName>
        <fullName evidence="3">Cytochrome bc1 complex cytochrome b subunit</fullName>
        <ecNumber evidence="2">7.1.1.8</ecNumber>
    </recommendedName>
    <alternativeName>
        <fullName evidence="5">Cytochrome bc1 reductase complex subunit QcrB</fullName>
    </alternativeName>
</protein>
<dbReference type="EMBL" id="CP045702">
    <property type="protein sequence ID" value="QNE73519.1"/>
    <property type="molecule type" value="Genomic_DNA"/>
</dbReference>
<feature type="transmembrane region" description="Helical" evidence="7">
    <location>
        <begin position="45"/>
        <end position="67"/>
    </location>
</feature>
<dbReference type="PANTHER" id="PTHR19271:SF16">
    <property type="entry name" value="CYTOCHROME B"/>
    <property type="match status" value="1"/>
</dbReference>
<dbReference type="GO" id="GO:0008121">
    <property type="term" value="F:quinol-cytochrome-c reductase activity"/>
    <property type="evidence" value="ECO:0007669"/>
    <property type="project" value="UniProtKB-EC"/>
</dbReference>
<feature type="transmembrane region" description="Helical" evidence="7">
    <location>
        <begin position="364"/>
        <end position="381"/>
    </location>
</feature>
<dbReference type="PANTHER" id="PTHR19271">
    <property type="entry name" value="CYTOCHROME B"/>
    <property type="match status" value="1"/>
</dbReference>
<feature type="compositionally biased region" description="Basic and acidic residues" evidence="6">
    <location>
        <begin position="262"/>
        <end position="273"/>
    </location>
</feature>
<dbReference type="InterPro" id="IPR016174">
    <property type="entry name" value="Di-haem_cyt_TM"/>
</dbReference>
<accession>A0A7G7BDV4</accession>
<evidence type="ECO:0000256" key="4">
    <source>
        <dbReference type="ARBA" id="ARBA00029351"/>
    </source>
</evidence>
<evidence type="ECO:0000313" key="10">
    <source>
        <dbReference type="Proteomes" id="UP000515307"/>
    </source>
</evidence>
<dbReference type="PROSITE" id="PS51002">
    <property type="entry name" value="CYTB_NTER"/>
    <property type="match status" value="1"/>
</dbReference>
<dbReference type="GO" id="GO:0016020">
    <property type="term" value="C:membrane"/>
    <property type="evidence" value="ECO:0007669"/>
    <property type="project" value="InterPro"/>
</dbReference>
<dbReference type="Gene3D" id="1.20.810.10">
    <property type="entry name" value="Cytochrome Bc1 Complex, Chain C"/>
    <property type="match status" value="1"/>
</dbReference>
<feature type="transmembrane region" description="Helical" evidence="7">
    <location>
        <begin position="188"/>
        <end position="211"/>
    </location>
</feature>
<evidence type="ECO:0000259" key="8">
    <source>
        <dbReference type="PROSITE" id="PS51002"/>
    </source>
</evidence>
<reference evidence="10" key="1">
    <citation type="submission" date="2019-10" db="EMBL/GenBank/DDBJ databases">
        <title>Antimicrobial potential of Antarctic Bacteria.</title>
        <authorList>
            <person name="Benaud N."/>
            <person name="Edwards R.J."/>
            <person name="Ferrari B.C."/>
        </authorList>
    </citation>
    <scope>NUCLEOTIDE SEQUENCE [LARGE SCALE GENOMIC DNA]</scope>
    <source>
        <strain evidence="10">NBSH44</strain>
    </source>
</reference>
<comment type="cofactor">
    <cofactor evidence="1">
        <name>heme</name>
        <dbReference type="ChEBI" id="CHEBI:30413"/>
    </cofactor>
</comment>
<feature type="domain" description="Cytochrome b/b6 N-terminal region profile" evidence="8">
    <location>
        <begin position="21"/>
        <end position="224"/>
    </location>
</feature>
<evidence type="ECO:0000256" key="2">
    <source>
        <dbReference type="ARBA" id="ARBA00012951"/>
    </source>
</evidence>
<dbReference type="KEGG" id="sfiy:F0344_01830"/>
<evidence type="ECO:0000256" key="5">
    <source>
        <dbReference type="ARBA" id="ARBA00029568"/>
    </source>
</evidence>
<feature type="transmembrane region" description="Helical" evidence="7">
    <location>
        <begin position="98"/>
        <end position="119"/>
    </location>
</feature>
<keyword evidence="10" id="KW-1185">Reference proteome</keyword>
<dbReference type="InterPro" id="IPR027387">
    <property type="entry name" value="Cytb/b6-like_sf"/>
</dbReference>
<dbReference type="InterPro" id="IPR005797">
    <property type="entry name" value="Cyt_b/b6_N"/>
</dbReference>
<evidence type="ECO:0000256" key="7">
    <source>
        <dbReference type="SAM" id="Phobius"/>
    </source>
</evidence>
<feature type="region of interest" description="Disordered" evidence="6">
    <location>
        <begin position="215"/>
        <end position="275"/>
    </location>
</feature>
<feature type="transmembrane region" description="Helical" evidence="7">
    <location>
        <begin position="393"/>
        <end position="418"/>
    </location>
</feature>
<organism evidence="9 10">
    <name type="scientific">Streptomyces finlayi</name>
    <dbReference type="NCBI Taxonomy" id="67296"/>
    <lineage>
        <taxon>Bacteria</taxon>
        <taxon>Bacillati</taxon>
        <taxon>Actinomycetota</taxon>
        <taxon>Actinomycetes</taxon>
        <taxon>Kitasatosporales</taxon>
        <taxon>Streptomycetaceae</taxon>
        <taxon>Streptomyces</taxon>
    </lineage>
</organism>
<keyword evidence="7" id="KW-0472">Membrane</keyword>
<evidence type="ECO:0000313" key="9">
    <source>
        <dbReference type="EMBL" id="QNE73519.1"/>
    </source>
</evidence>
<evidence type="ECO:0000256" key="3">
    <source>
        <dbReference type="ARBA" id="ARBA00016116"/>
    </source>
</evidence>
<proteinExistence type="predicted"/>
<feature type="compositionally biased region" description="Basic and acidic residues" evidence="6">
    <location>
        <begin position="228"/>
        <end position="237"/>
    </location>
</feature>
<name>A0A7G7BDV4_9ACTN</name>